<sequence>MPFGLTNAPATFSTVMNQVLHGFLEKFVVVYLDDIVIYSETLAKHVEHLRQVLTRLWLLRDSTAHDRLIKEDEDFELDTSMPSSLRQLEESDGDRSYVDLTRYVETVHGGDRCFRLHIRRGPNADTLAGIAAGVSFCVGVPSRLHKSCADALSRMADLTTLGSVAALSSSAVATPIRDRACELLLIDPAAQGLVHLVEQRAYYWPQMWDDVETYAPSCLICQHDKADHQKKTGLLQSLPIPKRPWESVSMDYISRLPKEWKQNVDIARSFLEKAQKLMKKYADHNRPLCRIQYGRPCDGEGPGPEIIEVIKGERSLVDAELKKYSADKEDDARNQPSRPQLELTKMKEKVAEAILNHQVTSTVKRSHNEYLVKWKGCSSEENILEWATNLKAFLPLVELTMLPMHRGRRHLRTSHLLRTASHTVPLSPHCGRRLVRHGQSVEPLLSHPGECGDKNMDSPVATCKAQLLQDASRAFCLLAVLLGLLLKTYLQVGEDLSLSRALSAESKVFRGPSLHHVFYAGEEAYLASQVYAMGDG</sequence>
<evidence type="ECO:0000313" key="3">
    <source>
        <dbReference type="EMBL" id="KAL0391040.1"/>
    </source>
</evidence>
<dbReference type="SUPFAM" id="SSF56672">
    <property type="entry name" value="DNA/RNA polymerases"/>
    <property type="match status" value="1"/>
</dbReference>
<reference evidence="3" key="2">
    <citation type="journal article" date="2024" name="Plant">
        <title>Genomic evolution and insights into agronomic trait innovations of Sesamum species.</title>
        <authorList>
            <person name="Miao H."/>
            <person name="Wang L."/>
            <person name="Qu L."/>
            <person name="Liu H."/>
            <person name="Sun Y."/>
            <person name="Le M."/>
            <person name="Wang Q."/>
            <person name="Wei S."/>
            <person name="Zheng Y."/>
            <person name="Lin W."/>
            <person name="Duan Y."/>
            <person name="Cao H."/>
            <person name="Xiong S."/>
            <person name="Wang X."/>
            <person name="Wei L."/>
            <person name="Li C."/>
            <person name="Ma Q."/>
            <person name="Ju M."/>
            <person name="Zhao R."/>
            <person name="Li G."/>
            <person name="Mu C."/>
            <person name="Tian Q."/>
            <person name="Mei H."/>
            <person name="Zhang T."/>
            <person name="Gao T."/>
            <person name="Zhang H."/>
        </authorList>
    </citation>
    <scope>NUCLEOTIDE SEQUENCE</scope>
    <source>
        <strain evidence="3">KEN8</strain>
    </source>
</reference>
<dbReference type="AlphaFoldDB" id="A0AAW2SEP8"/>
<feature type="domain" description="Reverse transcriptase" evidence="2">
    <location>
        <begin position="1"/>
        <end position="81"/>
    </location>
</feature>
<dbReference type="Pfam" id="PF00078">
    <property type="entry name" value="RVT_1"/>
    <property type="match status" value="1"/>
</dbReference>
<gene>
    <name evidence="3" type="ORF">Scaly_0461100</name>
</gene>
<dbReference type="InterPro" id="IPR000953">
    <property type="entry name" value="Chromo/chromo_shadow_dom"/>
</dbReference>
<dbReference type="PANTHER" id="PTHR24559">
    <property type="entry name" value="TRANSPOSON TY3-I GAG-POL POLYPROTEIN"/>
    <property type="match status" value="1"/>
</dbReference>
<dbReference type="PROSITE" id="PS50013">
    <property type="entry name" value="CHROMO_2"/>
    <property type="match status" value="1"/>
</dbReference>
<keyword evidence="3" id="KW-0808">Transferase</keyword>
<dbReference type="PANTHER" id="PTHR24559:SF436">
    <property type="entry name" value="RNA-DIRECTED DNA POLYMERASE HOMOLOG"/>
    <property type="match status" value="1"/>
</dbReference>
<dbReference type="Pfam" id="PF00385">
    <property type="entry name" value="Chromo"/>
    <property type="match status" value="1"/>
</dbReference>
<dbReference type="SUPFAM" id="SSF54160">
    <property type="entry name" value="Chromo domain-like"/>
    <property type="match status" value="1"/>
</dbReference>
<evidence type="ECO:0000259" key="1">
    <source>
        <dbReference type="PROSITE" id="PS50013"/>
    </source>
</evidence>
<proteinExistence type="predicted"/>
<dbReference type="CDD" id="cd00024">
    <property type="entry name" value="CD_CSD"/>
    <property type="match status" value="1"/>
</dbReference>
<dbReference type="Gene3D" id="3.30.70.270">
    <property type="match status" value="1"/>
</dbReference>
<protein>
    <submittedName>
        <fullName evidence="3">RNA-directed DNA polymerase</fullName>
    </submittedName>
</protein>
<dbReference type="SMART" id="SM00298">
    <property type="entry name" value="CHROMO"/>
    <property type="match status" value="1"/>
</dbReference>
<feature type="domain" description="Chromo" evidence="1">
    <location>
        <begin position="349"/>
        <end position="395"/>
    </location>
</feature>
<dbReference type="PROSITE" id="PS50878">
    <property type="entry name" value="RT_POL"/>
    <property type="match status" value="1"/>
</dbReference>
<dbReference type="Gene3D" id="1.10.340.70">
    <property type="match status" value="1"/>
</dbReference>
<keyword evidence="3" id="KW-0695">RNA-directed DNA polymerase</keyword>
<dbReference type="InterPro" id="IPR043128">
    <property type="entry name" value="Rev_trsase/Diguanyl_cyclase"/>
</dbReference>
<name>A0AAW2SEP8_9LAMI</name>
<dbReference type="InterPro" id="IPR023780">
    <property type="entry name" value="Chromo_domain"/>
</dbReference>
<comment type="caution">
    <text evidence="3">The sequence shown here is derived from an EMBL/GenBank/DDBJ whole genome shotgun (WGS) entry which is preliminary data.</text>
</comment>
<dbReference type="EMBL" id="JACGWM010000002">
    <property type="protein sequence ID" value="KAL0391040.1"/>
    <property type="molecule type" value="Genomic_DNA"/>
</dbReference>
<dbReference type="InterPro" id="IPR041588">
    <property type="entry name" value="Integrase_H2C2"/>
</dbReference>
<dbReference type="InterPro" id="IPR053134">
    <property type="entry name" value="RNA-dir_DNA_polymerase"/>
</dbReference>
<dbReference type="InterPro" id="IPR043502">
    <property type="entry name" value="DNA/RNA_pol_sf"/>
</dbReference>
<dbReference type="InterPro" id="IPR016197">
    <property type="entry name" value="Chromo-like_dom_sf"/>
</dbReference>
<dbReference type="Gene3D" id="2.40.50.40">
    <property type="match status" value="1"/>
</dbReference>
<dbReference type="Pfam" id="PF17921">
    <property type="entry name" value="Integrase_H2C2"/>
    <property type="match status" value="1"/>
</dbReference>
<organism evidence="3">
    <name type="scientific">Sesamum calycinum</name>
    <dbReference type="NCBI Taxonomy" id="2727403"/>
    <lineage>
        <taxon>Eukaryota</taxon>
        <taxon>Viridiplantae</taxon>
        <taxon>Streptophyta</taxon>
        <taxon>Embryophyta</taxon>
        <taxon>Tracheophyta</taxon>
        <taxon>Spermatophyta</taxon>
        <taxon>Magnoliopsida</taxon>
        <taxon>eudicotyledons</taxon>
        <taxon>Gunneridae</taxon>
        <taxon>Pentapetalae</taxon>
        <taxon>asterids</taxon>
        <taxon>lamiids</taxon>
        <taxon>Lamiales</taxon>
        <taxon>Pedaliaceae</taxon>
        <taxon>Sesamum</taxon>
    </lineage>
</organism>
<evidence type="ECO:0000259" key="2">
    <source>
        <dbReference type="PROSITE" id="PS50878"/>
    </source>
</evidence>
<dbReference type="InterPro" id="IPR000477">
    <property type="entry name" value="RT_dom"/>
</dbReference>
<dbReference type="GO" id="GO:0003964">
    <property type="term" value="F:RNA-directed DNA polymerase activity"/>
    <property type="evidence" value="ECO:0007669"/>
    <property type="project" value="UniProtKB-KW"/>
</dbReference>
<dbReference type="CDD" id="cd01647">
    <property type="entry name" value="RT_LTR"/>
    <property type="match status" value="1"/>
</dbReference>
<keyword evidence="3" id="KW-0548">Nucleotidyltransferase</keyword>
<reference evidence="3" key="1">
    <citation type="submission" date="2020-06" db="EMBL/GenBank/DDBJ databases">
        <authorList>
            <person name="Li T."/>
            <person name="Hu X."/>
            <person name="Zhang T."/>
            <person name="Song X."/>
            <person name="Zhang H."/>
            <person name="Dai N."/>
            <person name="Sheng W."/>
            <person name="Hou X."/>
            <person name="Wei L."/>
        </authorList>
    </citation>
    <scope>NUCLEOTIDE SEQUENCE</scope>
    <source>
        <strain evidence="3">KEN8</strain>
        <tissue evidence="3">Leaf</tissue>
    </source>
</reference>
<accession>A0AAW2SEP8</accession>